<dbReference type="SUPFAM" id="SSF51730">
    <property type="entry name" value="FAD-linked oxidoreductase"/>
    <property type="match status" value="1"/>
</dbReference>
<keyword evidence="11" id="KW-0808">Transferase</keyword>
<keyword evidence="4 9" id="KW-0285">Flavoprotein</keyword>
<dbReference type="GO" id="GO:0005829">
    <property type="term" value="C:cytosol"/>
    <property type="evidence" value="ECO:0007669"/>
    <property type="project" value="TreeGrafter"/>
</dbReference>
<dbReference type="Pfam" id="PF02219">
    <property type="entry name" value="MTHFR"/>
    <property type="match status" value="1"/>
</dbReference>
<dbReference type="KEGG" id="mtar:DF168_00926"/>
<organism evidence="11 12">
    <name type="scientific">Candidatus Moanibacter tarae</name>
    <dbReference type="NCBI Taxonomy" id="2200854"/>
    <lineage>
        <taxon>Bacteria</taxon>
        <taxon>Pseudomonadati</taxon>
        <taxon>Verrucomicrobiota</taxon>
        <taxon>Opitutia</taxon>
        <taxon>Puniceicoccales</taxon>
        <taxon>Puniceicoccales incertae sedis</taxon>
        <taxon>Candidatus Moanibacter</taxon>
    </lineage>
</organism>
<dbReference type="GO" id="GO:0032259">
    <property type="term" value="P:methylation"/>
    <property type="evidence" value="ECO:0007669"/>
    <property type="project" value="UniProtKB-KW"/>
</dbReference>
<comment type="pathway">
    <text evidence="7">Amino-acid biosynthesis; L-methionine biosynthesis via de novo pathway.</text>
</comment>
<accession>A0A2Z4APP2</accession>
<dbReference type="EMBL" id="CP029803">
    <property type="protein sequence ID" value="AWT59732.1"/>
    <property type="molecule type" value="Genomic_DNA"/>
</dbReference>
<dbReference type="Pfam" id="PF12225">
    <property type="entry name" value="DUF5981"/>
    <property type="match status" value="1"/>
</dbReference>
<reference evidence="11 12" key="1">
    <citation type="submission" date="2018-06" db="EMBL/GenBank/DDBJ databases">
        <title>Draft Genome Sequence of a Novel Marine Bacterium Related to the Verrucomicrobia.</title>
        <authorList>
            <person name="Vosseberg J."/>
            <person name="Martijn J."/>
            <person name="Ettema T.J.G."/>
        </authorList>
    </citation>
    <scope>NUCLEOTIDE SEQUENCE [LARGE SCALE GENOMIC DNA]</scope>
    <source>
        <strain evidence="11">TARA_B100001123</strain>
    </source>
</reference>
<evidence type="ECO:0000256" key="9">
    <source>
        <dbReference type="RuleBase" id="RU003862"/>
    </source>
</evidence>
<dbReference type="Proteomes" id="UP000247465">
    <property type="component" value="Chromosome"/>
</dbReference>
<keyword evidence="5 9" id="KW-0274">FAD</keyword>
<dbReference type="GO" id="GO:0009086">
    <property type="term" value="P:methionine biosynthetic process"/>
    <property type="evidence" value="ECO:0007669"/>
    <property type="project" value="TreeGrafter"/>
</dbReference>
<feature type="domain" description="Methylene-tetrahydrofolate reductase C-terminal-like" evidence="10">
    <location>
        <begin position="421"/>
        <end position="504"/>
    </location>
</feature>
<dbReference type="GO" id="GO:0035999">
    <property type="term" value="P:tetrahydrofolate interconversion"/>
    <property type="evidence" value="ECO:0007669"/>
    <property type="project" value="UniProtKB-UniPathway"/>
</dbReference>
<dbReference type="GO" id="GO:0106312">
    <property type="term" value="F:methylenetetrahydrofolate reductase (NADH) activity"/>
    <property type="evidence" value="ECO:0007669"/>
    <property type="project" value="UniProtKB-EC"/>
</dbReference>
<comment type="cofactor">
    <cofactor evidence="1 9">
        <name>FAD</name>
        <dbReference type="ChEBI" id="CHEBI:57692"/>
    </cofactor>
</comment>
<dbReference type="AlphaFoldDB" id="A0A2Z4APP2"/>
<dbReference type="GO" id="GO:0008168">
    <property type="term" value="F:methyltransferase activity"/>
    <property type="evidence" value="ECO:0007669"/>
    <property type="project" value="UniProtKB-KW"/>
</dbReference>
<comment type="pathway">
    <text evidence="2 9">One-carbon metabolism; tetrahydrofolate interconversion.</text>
</comment>
<evidence type="ECO:0000256" key="2">
    <source>
        <dbReference type="ARBA" id="ARBA00004777"/>
    </source>
</evidence>
<dbReference type="InterPro" id="IPR022026">
    <property type="entry name" value="DUF5981"/>
</dbReference>
<evidence type="ECO:0000256" key="7">
    <source>
        <dbReference type="ARBA" id="ARBA00034478"/>
    </source>
</evidence>
<evidence type="ECO:0000256" key="4">
    <source>
        <dbReference type="ARBA" id="ARBA00022630"/>
    </source>
</evidence>
<comment type="catalytic activity">
    <reaction evidence="8">
        <text>(6S)-5-methyl-5,6,7,8-tetrahydrofolate + NAD(+) = (6R)-5,10-methylene-5,6,7,8-tetrahydrofolate + NADH + H(+)</text>
        <dbReference type="Rhea" id="RHEA:19821"/>
        <dbReference type="ChEBI" id="CHEBI:15378"/>
        <dbReference type="ChEBI" id="CHEBI:15636"/>
        <dbReference type="ChEBI" id="CHEBI:18608"/>
        <dbReference type="ChEBI" id="CHEBI:57540"/>
        <dbReference type="ChEBI" id="CHEBI:57945"/>
        <dbReference type="EC" id="1.5.1.54"/>
    </reaction>
    <physiologicalReaction direction="right-to-left" evidence="8">
        <dbReference type="Rhea" id="RHEA:19823"/>
    </physiologicalReaction>
</comment>
<evidence type="ECO:0000256" key="6">
    <source>
        <dbReference type="ARBA" id="ARBA00023002"/>
    </source>
</evidence>
<evidence type="ECO:0000256" key="1">
    <source>
        <dbReference type="ARBA" id="ARBA00001974"/>
    </source>
</evidence>
<dbReference type="Gene3D" id="3.20.20.220">
    <property type="match status" value="1"/>
</dbReference>
<evidence type="ECO:0000313" key="11">
    <source>
        <dbReference type="EMBL" id="AWT59732.1"/>
    </source>
</evidence>
<keyword evidence="6 9" id="KW-0560">Oxidoreductase</keyword>
<comment type="similarity">
    <text evidence="3 9">Belongs to the methylenetetrahydrofolate reductase family.</text>
</comment>
<dbReference type="PANTHER" id="PTHR45754:SF3">
    <property type="entry name" value="METHYLENETETRAHYDROFOLATE REDUCTASE (NADPH)"/>
    <property type="match status" value="1"/>
</dbReference>
<evidence type="ECO:0000256" key="5">
    <source>
        <dbReference type="ARBA" id="ARBA00022827"/>
    </source>
</evidence>
<dbReference type="InterPro" id="IPR029041">
    <property type="entry name" value="FAD-linked_oxidoreductase-like"/>
</dbReference>
<dbReference type="InterPro" id="IPR003171">
    <property type="entry name" value="Mehydrof_redctse-like"/>
</dbReference>
<evidence type="ECO:0000256" key="3">
    <source>
        <dbReference type="ARBA" id="ARBA00006743"/>
    </source>
</evidence>
<name>A0A2Z4APP2_9BACT</name>
<gene>
    <name evidence="11" type="primary">yitJ_2</name>
    <name evidence="11" type="ORF">DF168_00926</name>
</gene>
<proteinExistence type="inferred from homology"/>
<evidence type="ECO:0000256" key="8">
    <source>
        <dbReference type="ARBA" id="ARBA00048628"/>
    </source>
</evidence>
<keyword evidence="11" id="KW-0489">Methyltransferase</keyword>
<evidence type="ECO:0000313" key="12">
    <source>
        <dbReference type="Proteomes" id="UP000247465"/>
    </source>
</evidence>
<protein>
    <recommendedName>
        <fullName evidence="9">Methylenetetrahydrofolate reductase</fullName>
    </recommendedName>
</protein>
<evidence type="ECO:0000259" key="10">
    <source>
        <dbReference type="Pfam" id="PF12225"/>
    </source>
</evidence>
<dbReference type="UniPathway" id="UPA00193"/>
<sequence length="538" mass="60897">MAKIPNQTTGAGWHKASLRHLLSKSDEFVNIVELVTSRGILTEENSRKVLTLARRLVEHPKIHGASITDNPGGNPMICADTLGRDLISRGQEVIIHLSCKDWNRNGLEGRAWQLASEGFDNVLTLSGDYPISGYEGQAEGVFDIDSVGLLKMLKDMNRGLEEKKRNRKKTMMPTDFFLGAVVNNHKRLESEVMPQYFKLIKKIKTGAAFIINQVGYDSRKQDELIKYMQKKGLNVPVIANVYVLKASTARFFHGGTIPGIEVTDELLELCQAEAASKDKGKSFFTEFAAKQCAIAKGLGYRGVYLGGHLEYEDYEQIIEKTNNYGKDDWREFAKEIRFSQPGEFFYFQKDPESGLSSTKVNQEYLKSKNLSQLKKTRRQISPAYRLNRRVHNFVFEKGSPCFGIGKKFYKMVDDSRNGIRKFLHGLEQAIKMPAFDCRDCGDCSLPDIAYLCPESQCVKNQRNGPCGGTRKGKCEIGEKECIWSRAYNRLKAYGHEEELLTREVIIKDNSLSGTSAWMNTFLERDHLSKTHHPKKGSL</sequence>
<dbReference type="PANTHER" id="PTHR45754">
    <property type="entry name" value="METHYLENETETRAHYDROFOLATE REDUCTASE"/>
    <property type="match status" value="1"/>
</dbReference>
<dbReference type="GO" id="GO:0071949">
    <property type="term" value="F:FAD binding"/>
    <property type="evidence" value="ECO:0007669"/>
    <property type="project" value="TreeGrafter"/>
</dbReference>